<name>A0A218Z447_9HELO</name>
<feature type="region of interest" description="Disordered" evidence="1">
    <location>
        <begin position="131"/>
        <end position="167"/>
    </location>
</feature>
<evidence type="ECO:0000313" key="2">
    <source>
        <dbReference type="EMBL" id="OWP02370.1"/>
    </source>
</evidence>
<dbReference type="EMBL" id="MZNU01000236">
    <property type="protein sequence ID" value="OWP02370.1"/>
    <property type="molecule type" value="Genomic_DNA"/>
</dbReference>
<gene>
    <name evidence="2" type="ORF">B2J93_3158</name>
</gene>
<comment type="caution">
    <text evidence="2">The sequence shown here is derived from an EMBL/GenBank/DDBJ whole genome shotgun (WGS) entry which is preliminary data.</text>
</comment>
<keyword evidence="3" id="KW-1185">Reference proteome</keyword>
<accession>A0A218Z447</accession>
<sequence>MRRPRQEYSPPWLLGRDHTLKRYDPLFQTRLSIDSKISEVLPRYTVYRREDPAPKTDARLAIAQLLEPAKAVPFPSSVPKGCCQNPAFMTPFPSPNTFTDLHIDTADGVISPLRECKKLWCVFPPTAKIPGLSKEAESGKAKLQRIGKGISKEGPSSAPILRERSTS</sequence>
<evidence type="ECO:0000313" key="3">
    <source>
        <dbReference type="Proteomes" id="UP000242519"/>
    </source>
</evidence>
<organism evidence="2 3">
    <name type="scientific">Diplocarpon coronariae</name>
    <dbReference type="NCBI Taxonomy" id="2795749"/>
    <lineage>
        <taxon>Eukaryota</taxon>
        <taxon>Fungi</taxon>
        <taxon>Dikarya</taxon>
        <taxon>Ascomycota</taxon>
        <taxon>Pezizomycotina</taxon>
        <taxon>Leotiomycetes</taxon>
        <taxon>Helotiales</taxon>
        <taxon>Drepanopezizaceae</taxon>
        <taxon>Diplocarpon</taxon>
    </lineage>
</organism>
<dbReference type="AlphaFoldDB" id="A0A218Z447"/>
<dbReference type="OrthoDB" id="5331193at2759"/>
<dbReference type="InParanoid" id="A0A218Z447"/>
<reference evidence="2 3" key="1">
    <citation type="submission" date="2017-04" db="EMBL/GenBank/DDBJ databases">
        <title>Draft genome sequence of Marssonina coronaria NL1: causal agent of apple blotch.</title>
        <authorList>
            <person name="Cheng Q."/>
        </authorList>
    </citation>
    <scope>NUCLEOTIDE SEQUENCE [LARGE SCALE GENOMIC DNA]</scope>
    <source>
        <strain evidence="2 3">NL1</strain>
    </source>
</reference>
<evidence type="ECO:0000256" key="1">
    <source>
        <dbReference type="SAM" id="MobiDB-lite"/>
    </source>
</evidence>
<dbReference type="STRING" id="503106.A0A218Z447"/>
<protein>
    <submittedName>
        <fullName evidence="2">Uncharacterized protein</fullName>
    </submittedName>
</protein>
<dbReference type="Proteomes" id="UP000242519">
    <property type="component" value="Unassembled WGS sequence"/>
</dbReference>
<proteinExistence type="predicted"/>